<accession>A0A3R5UPI5</accession>
<dbReference type="EMBL" id="MK178602">
    <property type="protein sequence ID" value="QAA78849.1"/>
    <property type="molecule type" value="Genomic_DNA"/>
</dbReference>
<protein>
    <submittedName>
        <fullName evidence="2">Uncharacterized protein</fullName>
    </submittedName>
</protein>
<feature type="compositionally biased region" description="Polar residues" evidence="1">
    <location>
        <begin position="194"/>
        <end position="205"/>
    </location>
</feature>
<dbReference type="AlphaFoldDB" id="A0A3R5UPI5"/>
<name>A0A3R5UPI5_9PLEO</name>
<feature type="region of interest" description="Disordered" evidence="1">
    <location>
        <begin position="180"/>
        <end position="206"/>
    </location>
</feature>
<sequence>MEFTFAIPRNTSDVPTVESTYDPRQPDGFDPAQAGKDMLGPFCDMRAAGGKKQKASHVFPKRWVLYDAGSGLSLWCLQRRGSTLQQVDPLSEHAVCWQLVPVVPRLGNIALEPAAKVVLPRGGYRVSPWSLTKGRLAIIVHTGQVDKWIVAAKARRWMMSWNRASQSVLDYWDAREESRTEGQRKRKHRCMRNGQESGRSTTTVETGVRFRTRLQGRRVPVIL</sequence>
<proteinExistence type="predicted"/>
<evidence type="ECO:0000313" key="2">
    <source>
        <dbReference type="EMBL" id="QAA78849.1"/>
    </source>
</evidence>
<evidence type="ECO:0000256" key="1">
    <source>
        <dbReference type="SAM" id="MobiDB-lite"/>
    </source>
</evidence>
<organism evidence="2">
    <name type="scientific">Ascochyta medicaginicola</name>
    <dbReference type="NCBI Taxonomy" id="107450"/>
    <lineage>
        <taxon>Eukaryota</taxon>
        <taxon>Fungi</taxon>
        <taxon>Dikarya</taxon>
        <taxon>Ascomycota</taxon>
        <taxon>Pezizomycotina</taxon>
        <taxon>Dothideomycetes</taxon>
        <taxon>Pleosporomycetidae</taxon>
        <taxon>Pleosporales</taxon>
        <taxon>Pleosporineae</taxon>
        <taxon>Didymellaceae</taxon>
        <taxon>Ascochyta</taxon>
    </lineage>
</organism>
<reference evidence="2" key="1">
    <citation type="submission" date="2018-11" db="EMBL/GenBank/DDBJ databases">
        <authorList>
            <person name="Choi K."/>
            <person name="Marek S.M."/>
        </authorList>
    </citation>
    <scope>NUCLEOTIDE SEQUENCE</scope>
    <source>
        <strain evidence="2">P1A17</strain>
    </source>
</reference>